<dbReference type="SMART" id="SM00473">
    <property type="entry name" value="PAN_AP"/>
    <property type="match status" value="1"/>
</dbReference>
<gene>
    <name evidence="3" type="ORF">PMEA_00031668</name>
</gene>
<feature type="chain" id="PRO_5043437676" description="Apple domain-containing protein" evidence="1">
    <location>
        <begin position="21"/>
        <end position="166"/>
    </location>
</feature>
<feature type="non-terminal residue" evidence="3">
    <location>
        <position position="166"/>
    </location>
</feature>
<comment type="caution">
    <text evidence="3">The sequence shown here is derived from an EMBL/GenBank/DDBJ whole genome shotgun (WGS) entry which is preliminary data.</text>
</comment>
<dbReference type="EMBL" id="CALNXJ010000007">
    <property type="protein sequence ID" value="CAH3043122.1"/>
    <property type="molecule type" value="Genomic_DNA"/>
</dbReference>
<dbReference type="PROSITE" id="PS01186">
    <property type="entry name" value="EGF_2"/>
    <property type="match status" value="1"/>
</dbReference>
<proteinExistence type="predicted"/>
<keyword evidence="1" id="KW-0732">Signal</keyword>
<dbReference type="SUPFAM" id="SSF57414">
    <property type="entry name" value="Hairpin loop containing domain-like"/>
    <property type="match status" value="1"/>
</dbReference>
<dbReference type="AlphaFoldDB" id="A0AAU9W266"/>
<dbReference type="InterPro" id="IPR000742">
    <property type="entry name" value="EGF"/>
</dbReference>
<protein>
    <recommendedName>
        <fullName evidence="2">Apple domain-containing protein</fullName>
    </recommendedName>
</protein>
<evidence type="ECO:0000256" key="1">
    <source>
        <dbReference type="SAM" id="SignalP"/>
    </source>
</evidence>
<feature type="signal peptide" evidence="1">
    <location>
        <begin position="1"/>
        <end position="20"/>
    </location>
</feature>
<dbReference type="PROSITE" id="PS50948">
    <property type="entry name" value="PAN"/>
    <property type="match status" value="1"/>
</dbReference>
<evidence type="ECO:0000313" key="3">
    <source>
        <dbReference type="EMBL" id="CAH3043122.1"/>
    </source>
</evidence>
<feature type="non-terminal residue" evidence="3">
    <location>
        <position position="1"/>
    </location>
</feature>
<feature type="domain" description="Apple" evidence="2">
    <location>
        <begin position="23"/>
        <end position="109"/>
    </location>
</feature>
<dbReference type="Proteomes" id="UP001159428">
    <property type="component" value="Unassembled WGS sequence"/>
</dbReference>
<organism evidence="3 4">
    <name type="scientific">Pocillopora meandrina</name>
    <dbReference type="NCBI Taxonomy" id="46732"/>
    <lineage>
        <taxon>Eukaryota</taxon>
        <taxon>Metazoa</taxon>
        <taxon>Cnidaria</taxon>
        <taxon>Anthozoa</taxon>
        <taxon>Hexacorallia</taxon>
        <taxon>Scleractinia</taxon>
        <taxon>Astrocoeniina</taxon>
        <taxon>Pocilloporidae</taxon>
        <taxon>Pocillopora</taxon>
    </lineage>
</organism>
<name>A0AAU9W266_9CNID</name>
<dbReference type="PROSITE" id="PS00022">
    <property type="entry name" value="EGF_1"/>
    <property type="match status" value="1"/>
</dbReference>
<dbReference type="Pfam" id="PF00024">
    <property type="entry name" value="PAN_1"/>
    <property type="match status" value="1"/>
</dbReference>
<accession>A0AAU9W266</accession>
<evidence type="ECO:0000259" key="2">
    <source>
        <dbReference type="PROSITE" id="PS50948"/>
    </source>
</evidence>
<keyword evidence="4" id="KW-1185">Reference proteome</keyword>
<dbReference type="InterPro" id="IPR003609">
    <property type="entry name" value="Pan_app"/>
</dbReference>
<reference evidence="3 4" key="1">
    <citation type="submission" date="2022-05" db="EMBL/GenBank/DDBJ databases">
        <authorList>
            <consortium name="Genoscope - CEA"/>
            <person name="William W."/>
        </authorList>
    </citation>
    <scope>NUCLEOTIDE SEQUENCE [LARGE SCALE GENOMIC DNA]</scope>
</reference>
<evidence type="ECO:0000313" key="4">
    <source>
        <dbReference type="Proteomes" id="UP001159428"/>
    </source>
</evidence>
<sequence length="166" mass="18724">NLVISTFLAVVGCLITCTRQQNCPYVKHVFTVDKNLVADHSLHNHVIATLTVSGAVECYNNCRMNCQCNSLNFWSTKNEKNCELNKENKFLKPYDLHPDLGAQYYDLHVIYSVKGVPCSECQNGCCKSAPCFAKYTDRCEELCDVKGKRFRCVCRSGYTGDLCQTP</sequence>